<dbReference type="GO" id="GO:0006281">
    <property type="term" value="P:DNA repair"/>
    <property type="evidence" value="ECO:0007669"/>
    <property type="project" value="InterPro"/>
</dbReference>
<feature type="compositionally biased region" description="Polar residues" evidence="2">
    <location>
        <begin position="273"/>
        <end position="287"/>
    </location>
</feature>
<dbReference type="AlphaFoldDB" id="U1FWY5"/>
<reference evidence="5" key="1">
    <citation type="journal article" date="2014" name="BMC Genomics">
        <title>Genome characteristics reveal the impact of lichenization on lichen-forming fungus Endocarpon pusillum Hedwig (Verrucariales, Ascomycota).</title>
        <authorList>
            <person name="Wang Y.-Y."/>
            <person name="Liu B."/>
            <person name="Zhang X.-Y."/>
            <person name="Zhou Q.-M."/>
            <person name="Zhang T."/>
            <person name="Li H."/>
            <person name="Yu Y.-F."/>
            <person name="Zhang X.-L."/>
            <person name="Hao X.-Y."/>
            <person name="Wang M."/>
            <person name="Wang L."/>
            <person name="Wei J.-C."/>
        </authorList>
    </citation>
    <scope>NUCLEOTIDE SEQUENCE [LARGE SCALE GENOMIC DNA]</scope>
    <source>
        <strain evidence="5">Z07020 / HMAS-L-300199</strain>
    </source>
</reference>
<evidence type="ECO:0000313" key="4">
    <source>
        <dbReference type="EMBL" id="ERF69377.1"/>
    </source>
</evidence>
<dbReference type="GO" id="GO:0005524">
    <property type="term" value="F:ATP binding"/>
    <property type="evidence" value="ECO:0007669"/>
    <property type="project" value="InterPro"/>
</dbReference>
<evidence type="ECO:0000313" key="5">
    <source>
        <dbReference type="Proteomes" id="UP000019373"/>
    </source>
</evidence>
<dbReference type="OrthoDB" id="2160351at2759"/>
<dbReference type="GO" id="GO:0006310">
    <property type="term" value="P:DNA recombination"/>
    <property type="evidence" value="ECO:0007669"/>
    <property type="project" value="InterPro"/>
</dbReference>
<dbReference type="Proteomes" id="UP000019373">
    <property type="component" value="Unassembled WGS sequence"/>
</dbReference>
<dbReference type="Gene3D" id="3.30.470.30">
    <property type="entry name" value="DNA ligase/mRNA capping enzyme"/>
    <property type="match status" value="1"/>
</dbReference>
<protein>
    <recommendedName>
        <fullName evidence="3">ATP-dependent DNA ligase family profile domain-containing protein</fullName>
    </recommendedName>
</protein>
<dbReference type="GO" id="GO:0003910">
    <property type="term" value="F:DNA ligase (ATP) activity"/>
    <property type="evidence" value="ECO:0007669"/>
    <property type="project" value="InterPro"/>
</dbReference>
<dbReference type="SUPFAM" id="SSF56091">
    <property type="entry name" value="DNA ligase/mRNA capping enzyme, catalytic domain"/>
    <property type="match status" value="1"/>
</dbReference>
<keyword evidence="1" id="KW-0436">Ligase</keyword>
<dbReference type="RefSeq" id="XP_007804984.1">
    <property type="nucleotide sequence ID" value="XM_007806793.1"/>
</dbReference>
<dbReference type="GO" id="GO:0005739">
    <property type="term" value="C:mitochondrion"/>
    <property type="evidence" value="ECO:0007669"/>
    <property type="project" value="TreeGrafter"/>
</dbReference>
<dbReference type="GeneID" id="19243496"/>
<proteinExistence type="predicted"/>
<dbReference type="PANTHER" id="PTHR45674:SF12">
    <property type="entry name" value="ATP DEPENDENT DNA LIGASE DOMAIN-CONTAINING PROTEIN"/>
    <property type="match status" value="1"/>
</dbReference>
<dbReference type="Pfam" id="PF01068">
    <property type="entry name" value="DNA_ligase_A_M"/>
    <property type="match status" value="1"/>
</dbReference>
<name>U1FWY5_ENDPU</name>
<evidence type="ECO:0000256" key="1">
    <source>
        <dbReference type="ARBA" id="ARBA00022598"/>
    </source>
</evidence>
<dbReference type="PANTHER" id="PTHR45674">
    <property type="entry name" value="DNA LIGASE 1/3 FAMILY MEMBER"/>
    <property type="match status" value="1"/>
</dbReference>
<dbReference type="GO" id="GO:0005634">
    <property type="term" value="C:nucleus"/>
    <property type="evidence" value="ECO:0007669"/>
    <property type="project" value="TreeGrafter"/>
</dbReference>
<dbReference type="EMBL" id="KE721425">
    <property type="protein sequence ID" value="ERF69377.1"/>
    <property type="molecule type" value="Genomic_DNA"/>
</dbReference>
<evidence type="ECO:0000256" key="2">
    <source>
        <dbReference type="SAM" id="MobiDB-lite"/>
    </source>
</evidence>
<feature type="domain" description="ATP-dependent DNA ligase family profile" evidence="3">
    <location>
        <begin position="103"/>
        <end position="213"/>
    </location>
</feature>
<feature type="compositionally biased region" description="Polar residues" evidence="2">
    <location>
        <begin position="298"/>
        <end position="314"/>
    </location>
</feature>
<organism evidence="4 5">
    <name type="scientific">Endocarpon pusillum (strain Z07020 / HMAS-L-300199)</name>
    <name type="common">Lichen-forming fungus</name>
    <dbReference type="NCBI Taxonomy" id="1263415"/>
    <lineage>
        <taxon>Eukaryota</taxon>
        <taxon>Fungi</taxon>
        <taxon>Dikarya</taxon>
        <taxon>Ascomycota</taxon>
        <taxon>Pezizomycotina</taxon>
        <taxon>Eurotiomycetes</taxon>
        <taxon>Chaetothyriomycetidae</taxon>
        <taxon>Verrucariales</taxon>
        <taxon>Verrucariaceae</taxon>
        <taxon>Endocarpon</taxon>
    </lineage>
</organism>
<sequence>MSVEQKYDGEYCQIHVCLIKSGPKIQIFSKSGRDSTTDRAGVYGAIVAGLAIGTPQCKFQRTCIMEGELLVWNDDSKQIERFRKIRKHVRRACHRLGCAQDSPVQESEHLMVMLYDLLLLDNDICVREPHDRRRQQLRSTIQCIQGRFDISTSTKIDFRSSGAADRLRQLFAATIAQGGEGLVLKGYTDPYLCLDDSAQQIKLEKDYTQVSLDEDGPVENRTKSISLEIAHSQPNNIATSGPVSVQKRVRSRSPLKISLPYKRVKQVDPTLPKSANKTRMSMTSLTRDPTAAVKPCHANTNPSSERSISQAAYDSESTLASQASPCNLHSQTSRFSNDVLAFLSKLRMPLLICDSSKDLFFSPHKTQFDIYQELVISFTFCKRFFAKSVLAPQTQEVSEKDKRSCWHVVVVRLERYQSFFIEVQTLVTMIEEEQHTAAAKDFHILFVDGSLFGLLMGNESRHWQDAIRGYLQYRAGQVVQITYGVRFGADFLQGI</sequence>
<evidence type="ECO:0000259" key="3">
    <source>
        <dbReference type="PROSITE" id="PS50160"/>
    </source>
</evidence>
<accession>U1FWY5</accession>
<keyword evidence="5" id="KW-1185">Reference proteome</keyword>
<dbReference type="InterPro" id="IPR050191">
    <property type="entry name" value="ATP-dep_DNA_ligase"/>
</dbReference>
<dbReference type="HOGENOM" id="CLU_550975_0_0_1"/>
<feature type="region of interest" description="Disordered" evidence="2">
    <location>
        <begin position="272"/>
        <end position="314"/>
    </location>
</feature>
<dbReference type="GO" id="GO:1903461">
    <property type="term" value="P:Okazaki fragment processing involved in mitotic DNA replication"/>
    <property type="evidence" value="ECO:0007669"/>
    <property type="project" value="TreeGrafter"/>
</dbReference>
<dbReference type="InterPro" id="IPR012310">
    <property type="entry name" value="DNA_ligase_ATP-dep_cent"/>
</dbReference>
<gene>
    <name evidence="4" type="ORF">EPUS_08649</name>
</gene>
<dbReference type="eggNOG" id="KOG0967">
    <property type="taxonomic scope" value="Eukaryota"/>
</dbReference>
<dbReference type="PROSITE" id="PS50160">
    <property type="entry name" value="DNA_LIGASE_A3"/>
    <property type="match status" value="1"/>
</dbReference>